<evidence type="ECO:0000313" key="2">
    <source>
        <dbReference type="Proteomes" id="UP000580250"/>
    </source>
</evidence>
<dbReference type="GO" id="GO:0005634">
    <property type="term" value="C:nucleus"/>
    <property type="evidence" value="ECO:0007669"/>
    <property type="project" value="InterPro"/>
</dbReference>
<dbReference type="OrthoDB" id="5595141at2759"/>
<accession>A0A6V7TP69</accession>
<protein>
    <submittedName>
        <fullName evidence="1">Uncharacterized protein</fullName>
    </submittedName>
</protein>
<evidence type="ECO:0000313" key="1">
    <source>
        <dbReference type="EMBL" id="CAD2129724.1"/>
    </source>
</evidence>
<dbReference type="GO" id="GO:0006355">
    <property type="term" value="P:regulation of DNA-templated transcription"/>
    <property type="evidence" value="ECO:0007669"/>
    <property type="project" value="InterPro"/>
</dbReference>
<dbReference type="GO" id="GO:0043189">
    <property type="term" value="C:H4/H2A histone acetyltransferase complex"/>
    <property type="evidence" value="ECO:0007669"/>
    <property type="project" value="InterPro"/>
</dbReference>
<reference evidence="1 2" key="1">
    <citation type="submission" date="2020-08" db="EMBL/GenBank/DDBJ databases">
        <authorList>
            <person name="Koutsovoulos G."/>
            <person name="Danchin GJ E."/>
        </authorList>
    </citation>
    <scope>NUCLEOTIDE SEQUENCE [LARGE SCALE GENOMIC DNA]</scope>
</reference>
<name>A0A6V7TP69_MELEN</name>
<sequence>MSNSMDNWPLEAVNRLLLKLVNHKPVGINRHFNMVLLTIFLNNIFDFEEDINFEVIFNFIED</sequence>
<comment type="caution">
    <text evidence="1">The sequence shown here is derived from an EMBL/GenBank/DDBJ whole genome shotgun (WGS) entry which is preliminary data.</text>
</comment>
<dbReference type="InterPro" id="IPR012423">
    <property type="entry name" value="Eaf7/MRGBP"/>
</dbReference>
<dbReference type="Pfam" id="PF07904">
    <property type="entry name" value="Eaf7"/>
    <property type="match status" value="1"/>
</dbReference>
<dbReference type="EMBL" id="CAJEWN010000008">
    <property type="protein sequence ID" value="CAD2129724.1"/>
    <property type="molecule type" value="Genomic_DNA"/>
</dbReference>
<gene>
    <name evidence="1" type="ORF">MENT_LOCUS2738</name>
</gene>
<proteinExistence type="predicted"/>
<organism evidence="1 2">
    <name type="scientific">Meloidogyne enterolobii</name>
    <name type="common">Root-knot nematode worm</name>
    <name type="synonym">Meloidogyne mayaguensis</name>
    <dbReference type="NCBI Taxonomy" id="390850"/>
    <lineage>
        <taxon>Eukaryota</taxon>
        <taxon>Metazoa</taxon>
        <taxon>Ecdysozoa</taxon>
        <taxon>Nematoda</taxon>
        <taxon>Chromadorea</taxon>
        <taxon>Rhabditida</taxon>
        <taxon>Tylenchina</taxon>
        <taxon>Tylenchomorpha</taxon>
        <taxon>Tylenchoidea</taxon>
        <taxon>Meloidogynidae</taxon>
        <taxon>Meloidogyninae</taxon>
        <taxon>Meloidogyne</taxon>
    </lineage>
</organism>
<dbReference type="AlphaFoldDB" id="A0A6V7TP69"/>
<dbReference type="Proteomes" id="UP000580250">
    <property type="component" value="Unassembled WGS sequence"/>
</dbReference>